<dbReference type="Pfam" id="PF07715">
    <property type="entry name" value="Plug"/>
    <property type="match status" value="1"/>
</dbReference>
<evidence type="ECO:0000256" key="10">
    <source>
        <dbReference type="PROSITE-ProRule" id="PRU01360"/>
    </source>
</evidence>
<evidence type="ECO:0000256" key="3">
    <source>
        <dbReference type="ARBA" id="ARBA00022452"/>
    </source>
</evidence>
<reference evidence="15" key="1">
    <citation type="journal article" date="2019" name="Int. J. Syst. Evol. Microbiol.">
        <title>The Global Catalogue of Microorganisms (GCM) 10K type strain sequencing project: providing services to taxonomists for standard genome sequencing and annotation.</title>
        <authorList>
            <consortium name="The Broad Institute Genomics Platform"/>
            <consortium name="The Broad Institute Genome Sequencing Center for Infectious Disease"/>
            <person name="Wu L."/>
            <person name="Ma J."/>
        </authorList>
    </citation>
    <scope>NUCLEOTIDE SEQUENCE [LARGE SCALE GENOMIC DNA]</scope>
    <source>
        <strain evidence="15">JCM 17858</strain>
    </source>
</reference>
<dbReference type="PROSITE" id="PS52016">
    <property type="entry name" value="TONB_DEPENDENT_REC_3"/>
    <property type="match status" value="1"/>
</dbReference>
<dbReference type="Gene3D" id="2.170.130.10">
    <property type="entry name" value="TonB-dependent receptor, plug domain"/>
    <property type="match status" value="1"/>
</dbReference>
<dbReference type="InterPro" id="IPR037066">
    <property type="entry name" value="Plug_dom_sf"/>
</dbReference>
<dbReference type="SUPFAM" id="SSF56935">
    <property type="entry name" value="Porins"/>
    <property type="match status" value="1"/>
</dbReference>
<keyword evidence="6 11" id="KW-0798">TonB box</keyword>
<dbReference type="Pfam" id="PF13715">
    <property type="entry name" value="CarbopepD_reg_2"/>
    <property type="match status" value="1"/>
</dbReference>
<organism evidence="14 15">
    <name type="scientific">Sphingobacterium thermophilum</name>
    <dbReference type="NCBI Taxonomy" id="768534"/>
    <lineage>
        <taxon>Bacteria</taxon>
        <taxon>Pseudomonadati</taxon>
        <taxon>Bacteroidota</taxon>
        <taxon>Sphingobacteriia</taxon>
        <taxon>Sphingobacteriales</taxon>
        <taxon>Sphingobacteriaceae</taxon>
        <taxon>Sphingobacterium</taxon>
    </lineage>
</organism>
<accession>A0ABP8QW26</accession>
<name>A0ABP8QW26_9SPHI</name>
<dbReference type="InterPro" id="IPR000531">
    <property type="entry name" value="Beta-barrel_TonB"/>
</dbReference>
<comment type="similarity">
    <text evidence="10 11">Belongs to the TonB-dependent receptor family.</text>
</comment>
<comment type="subcellular location">
    <subcellularLocation>
        <location evidence="1 10">Cell outer membrane</location>
        <topology evidence="1 10">Multi-pass membrane protein</topology>
    </subcellularLocation>
</comment>
<evidence type="ECO:0000256" key="9">
    <source>
        <dbReference type="ARBA" id="ARBA00023237"/>
    </source>
</evidence>
<keyword evidence="5" id="KW-0732">Signal</keyword>
<dbReference type="Gene3D" id="2.40.170.20">
    <property type="entry name" value="TonB-dependent receptor, beta-barrel domain"/>
    <property type="match status" value="1"/>
</dbReference>
<keyword evidence="15" id="KW-1185">Reference proteome</keyword>
<dbReference type="PANTHER" id="PTHR30069:SF29">
    <property type="entry name" value="HEMOGLOBIN AND HEMOGLOBIN-HAPTOGLOBIN-BINDING PROTEIN 1-RELATED"/>
    <property type="match status" value="1"/>
</dbReference>
<proteinExistence type="inferred from homology"/>
<dbReference type="InterPro" id="IPR039426">
    <property type="entry name" value="TonB-dep_rcpt-like"/>
</dbReference>
<dbReference type="Proteomes" id="UP001500394">
    <property type="component" value="Unassembled WGS sequence"/>
</dbReference>
<evidence type="ECO:0000256" key="8">
    <source>
        <dbReference type="ARBA" id="ARBA00023170"/>
    </source>
</evidence>
<evidence type="ECO:0000256" key="6">
    <source>
        <dbReference type="ARBA" id="ARBA00023077"/>
    </source>
</evidence>
<evidence type="ECO:0000259" key="13">
    <source>
        <dbReference type="Pfam" id="PF07715"/>
    </source>
</evidence>
<dbReference type="InterPro" id="IPR012910">
    <property type="entry name" value="Plug_dom"/>
</dbReference>
<keyword evidence="7 10" id="KW-0472">Membrane</keyword>
<feature type="domain" description="TonB-dependent receptor plug" evidence="13">
    <location>
        <begin position="100"/>
        <end position="201"/>
    </location>
</feature>
<evidence type="ECO:0000256" key="4">
    <source>
        <dbReference type="ARBA" id="ARBA00022692"/>
    </source>
</evidence>
<evidence type="ECO:0000256" key="5">
    <source>
        <dbReference type="ARBA" id="ARBA00022729"/>
    </source>
</evidence>
<evidence type="ECO:0000256" key="1">
    <source>
        <dbReference type="ARBA" id="ARBA00004571"/>
    </source>
</evidence>
<evidence type="ECO:0000256" key="2">
    <source>
        <dbReference type="ARBA" id="ARBA00022448"/>
    </source>
</evidence>
<evidence type="ECO:0000259" key="12">
    <source>
        <dbReference type="Pfam" id="PF00593"/>
    </source>
</evidence>
<keyword evidence="2 10" id="KW-0813">Transport</keyword>
<keyword evidence="3 10" id="KW-1134">Transmembrane beta strand</keyword>
<dbReference type="Pfam" id="PF00593">
    <property type="entry name" value="TonB_dep_Rec_b-barrel"/>
    <property type="match status" value="1"/>
</dbReference>
<evidence type="ECO:0000313" key="14">
    <source>
        <dbReference type="EMBL" id="GAA4511580.1"/>
    </source>
</evidence>
<keyword evidence="4 10" id="KW-0812">Transmembrane</keyword>
<comment type="caution">
    <text evidence="14">The sequence shown here is derived from an EMBL/GenBank/DDBJ whole genome shotgun (WGS) entry which is preliminary data.</text>
</comment>
<protein>
    <submittedName>
        <fullName evidence="14">TonB-dependent receptor</fullName>
    </submittedName>
</protein>
<evidence type="ECO:0000313" key="15">
    <source>
        <dbReference type="Proteomes" id="UP001500394"/>
    </source>
</evidence>
<feature type="domain" description="TonB-dependent receptor-like beta-barrel" evidence="12">
    <location>
        <begin position="394"/>
        <end position="721"/>
    </location>
</feature>
<keyword evidence="8 14" id="KW-0675">Receptor</keyword>
<keyword evidence="9 10" id="KW-0998">Cell outer membrane</keyword>
<dbReference type="InterPro" id="IPR008969">
    <property type="entry name" value="CarboxyPept-like_regulatory"/>
</dbReference>
<evidence type="ECO:0000256" key="11">
    <source>
        <dbReference type="RuleBase" id="RU003357"/>
    </source>
</evidence>
<dbReference type="InterPro" id="IPR036942">
    <property type="entry name" value="Beta-barrel_TonB_sf"/>
</dbReference>
<sequence length="752" mass="86242">MFLSWHLKAQQAVLRGQILESETAIPLSDVLVRVGEKKTISSRNGEFIFPNLPKGKIQLTIQHQTFIPYSKEIDLQQDTSIIISLSSQPHQIEEVRIARNLSHRINTVRKESRQEAEGKNLGEMLSDIAGINTLKTGNNIVKPIINGHYGNRILILTQGIRHESQQWGLDHAPEIDPFAYERIQVIKHADALRYGADALGGLILLENPLSDENQGSSLSVNSGLNTNGREGYLHTLIRRKSGAFSVQGGLTAARSGNIRSAKYYLGNTGKADLHANMLSQYHKEKHQIAVLLTQFKTQTGIFQGAHIGNIDDIQQRIKLGRPIEQYHFSYTIGAPKQEIQHLLGKISYRYKWNSHTVLESNYSIQKNHRKEFDLRRVQSEETPMADMVLTSQQLEIVLKRGTSLLGIHGMLQVNNNTPGTGTTPFIPNFDNHSFAAFANHLFSFGKEEVQLGLRYDFKYFDAAGYRYDYDRRNDDGTIPQVLLKDRKTFNNLSGVVNSRYSITPFLSWNSTLSFAWRAPSANELYSEGLHHGTATYEIGDLNLRSEKATKWINGIHYNSNRFNLNAEMYGQLIKDYIYNKPSPKEFRQTIRGTFPIFRYSQADALFYGVDIDASLRLAQRWDYQLQYSFVHAKNLQDNSFFPNIPGDRLQQSLVFRINKHNENAHYLKLKHQFQRTQTRFEEGSDFDVPPPSYHLFDLIYSKSFALKEKRNLLFSIAAENLFNTEYKNYLDRLRYYAHSKGRNIAIKFNYSL</sequence>
<dbReference type="SUPFAM" id="SSF49464">
    <property type="entry name" value="Carboxypeptidase regulatory domain-like"/>
    <property type="match status" value="1"/>
</dbReference>
<dbReference type="Gene3D" id="2.60.40.1120">
    <property type="entry name" value="Carboxypeptidase-like, regulatory domain"/>
    <property type="match status" value="1"/>
</dbReference>
<dbReference type="PANTHER" id="PTHR30069">
    <property type="entry name" value="TONB-DEPENDENT OUTER MEMBRANE RECEPTOR"/>
    <property type="match status" value="1"/>
</dbReference>
<dbReference type="EMBL" id="BAABGR010000006">
    <property type="protein sequence ID" value="GAA4511580.1"/>
    <property type="molecule type" value="Genomic_DNA"/>
</dbReference>
<evidence type="ECO:0000256" key="7">
    <source>
        <dbReference type="ARBA" id="ARBA00023136"/>
    </source>
</evidence>
<gene>
    <name evidence="14" type="ORF">GCM10023173_04450</name>
</gene>